<protein>
    <recommendedName>
        <fullName evidence="3">DUF4225 domain-containing protein</fullName>
    </recommendedName>
</protein>
<dbReference type="AlphaFoldDB" id="A0A5E7DAB7"/>
<dbReference type="Proteomes" id="UP000325375">
    <property type="component" value="Unassembled WGS sequence"/>
</dbReference>
<name>A0A5E7DAB7_PSEFL</name>
<accession>A0A5E7DAB7</accession>
<proteinExistence type="predicted"/>
<reference evidence="1 2" key="1">
    <citation type="submission" date="2019-09" db="EMBL/GenBank/DDBJ databases">
        <authorList>
            <person name="Chandra G."/>
            <person name="Truman W A."/>
        </authorList>
    </citation>
    <scope>NUCLEOTIDE SEQUENCE [LARGE SCALE GENOMIC DNA]</scope>
    <source>
        <strain evidence="1">PS718</strain>
    </source>
</reference>
<dbReference type="EMBL" id="CABVHX010000011">
    <property type="protein sequence ID" value="VVO04462.1"/>
    <property type="molecule type" value="Genomic_DNA"/>
</dbReference>
<evidence type="ECO:0000313" key="1">
    <source>
        <dbReference type="EMBL" id="VVO04462.1"/>
    </source>
</evidence>
<organism evidence="1 2">
    <name type="scientific">Pseudomonas fluorescens</name>
    <dbReference type="NCBI Taxonomy" id="294"/>
    <lineage>
        <taxon>Bacteria</taxon>
        <taxon>Pseudomonadati</taxon>
        <taxon>Pseudomonadota</taxon>
        <taxon>Gammaproteobacteria</taxon>
        <taxon>Pseudomonadales</taxon>
        <taxon>Pseudomonadaceae</taxon>
        <taxon>Pseudomonas</taxon>
    </lineage>
</organism>
<dbReference type="Pfam" id="PF13988">
    <property type="entry name" value="DUF4225"/>
    <property type="match status" value="1"/>
</dbReference>
<evidence type="ECO:0008006" key="3">
    <source>
        <dbReference type="Google" id="ProtNLM"/>
    </source>
</evidence>
<gene>
    <name evidence="1" type="ORF">PS718_02931</name>
</gene>
<dbReference type="RefSeq" id="WP_150603450.1">
    <property type="nucleotide sequence ID" value="NZ_CABVHX010000011.1"/>
</dbReference>
<dbReference type="InterPro" id="IPR025320">
    <property type="entry name" value="DUF4225"/>
</dbReference>
<sequence length="240" mass="25903">MRRSKDSCKPGSCDYWMVSNAAANLANQACTLSARHIKDGTLRIQFNREVSYYARGVVNDVAQGRKSSEQGLKDIKDEQNSLLSQSMEVAQRGVGAIAGALQFVAGAGICYGSVGTLCLFAGVPMMAHGANNVYENGRNLWEGRSDTQGPVRKGYQKVAKFIGGGAFEGNMAYGTIDLGLSVYGAGRLILKPDAWRLFRYVRADYVRGHEGSSKISLLIESVSGAATVDALYQEVKNNDQ</sequence>
<evidence type="ECO:0000313" key="2">
    <source>
        <dbReference type="Proteomes" id="UP000325375"/>
    </source>
</evidence>